<reference evidence="1" key="1">
    <citation type="submission" date="2010-07" db="EMBL/GenBank/DDBJ databases">
        <authorList>
            <consortium name="CONSOLIDER consortium CSD2007-00005"/>
            <person name="Guazzaroni M.-E."/>
            <person name="Richter M."/>
            <person name="Garcia-Salamanca A."/>
            <person name="Yarza P."/>
            <person name="Ferrer M."/>
        </authorList>
    </citation>
    <scope>NUCLEOTIDE SEQUENCE</scope>
</reference>
<gene>
    <name evidence="1" type="ORF">LDC_1411</name>
</gene>
<accession>D9PIQ3</accession>
<protein>
    <submittedName>
        <fullName evidence="1">Sulfotransferase</fullName>
    </submittedName>
</protein>
<dbReference type="Pfam" id="PF13469">
    <property type="entry name" value="Sulfotransfer_3"/>
    <property type="match status" value="1"/>
</dbReference>
<dbReference type="Gene3D" id="3.40.50.300">
    <property type="entry name" value="P-loop containing nucleotide triphosphate hydrolases"/>
    <property type="match status" value="1"/>
</dbReference>
<evidence type="ECO:0000313" key="1">
    <source>
        <dbReference type="EMBL" id="EFK96549.1"/>
    </source>
</evidence>
<dbReference type="InterPro" id="IPR027417">
    <property type="entry name" value="P-loop_NTPase"/>
</dbReference>
<dbReference type="AlphaFoldDB" id="D9PIQ3"/>
<dbReference type="EMBL" id="ADZX01000449">
    <property type="protein sequence ID" value="EFK96549.1"/>
    <property type="molecule type" value="Genomic_DNA"/>
</dbReference>
<name>D9PIQ3_9ZZZZ</name>
<sequence>MQTTLDQHPNVVCLHELAREKLKPTHFYRHFLGMRKDLCDLRKTDPSAFLSQIFNARQPRQVGALGFKALYTQPSHGSGDWRLFWTSLGQVPGLHVVHLQRNRVEGIVSMKLAMETKRWISGHYEIPPLVLDCEWLLDQLRRLATLEDAACRTLSKGPMLRVRYLDLVGDPQGVCDGIFEFLGLSSQPVKLAIRKQRSRDLAETIANWKQVVARVADSEFAAELDGLH</sequence>
<dbReference type="SUPFAM" id="SSF52540">
    <property type="entry name" value="P-loop containing nucleoside triphosphate hydrolases"/>
    <property type="match status" value="1"/>
</dbReference>
<keyword evidence="1" id="KW-0808">Transferase</keyword>
<dbReference type="GO" id="GO:0016740">
    <property type="term" value="F:transferase activity"/>
    <property type="evidence" value="ECO:0007669"/>
    <property type="project" value="UniProtKB-KW"/>
</dbReference>
<organism evidence="1">
    <name type="scientific">sediment metagenome</name>
    <dbReference type="NCBI Taxonomy" id="749907"/>
    <lineage>
        <taxon>unclassified sequences</taxon>
        <taxon>metagenomes</taxon>
        <taxon>ecological metagenomes</taxon>
    </lineage>
</organism>
<proteinExistence type="predicted"/>
<comment type="caution">
    <text evidence="1">The sequence shown here is derived from an EMBL/GenBank/DDBJ whole genome shotgun (WGS) entry which is preliminary data.</text>
</comment>
<reference evidence="1" key="2">
    <citation type="journal article" date="2011" name="Microb. Ecol.">
        <title>Taxonomic and Functional Metagenomic Profiling of the Microbial Community in the Anoxic Sediment of a Sub-saline Shallow Lake (Laguna de Carrizo, Central Spain).</title>
        <authorList>
            <person name="Ferrer M."/>
            <person name="Guazzaroni M.E."/>
            <person name="Richter M."/>
            <person name="Garcia-Salamanca A."/>
            <person name="Yarza P."/>
            <person name="Suarez-Suarez A."/>
            <person name="Solano J."/>
            <person name="Alcaide M."/>
            <person name="van Dillewijn P."/>
            <person name="Molina-Henares M.A."/>
            <person name="Lopez-Cortes N."/>
            <person name="Al-Ramahi Y."/>
            <person name="Guerrero C."/>
            <person name="Acosta A."/>
            <person name="de Eugenio L.I."/>
            <person name="Martinez V."/>
            <person name="Marques S."/>
            <person name="Rojo F."/>
            <person name="Santero E."/>
            <person name="Genilloud O."/>
            <person name="Perez-Perez J."/>
            <person name="Rossello-Mora R."/>
            <person name="Ramos J.L."/>
        </authorList>
    </citation>
    <scope>NUCLEOTIDE SEQUENCE</scope>
</reference>